<comment type="subcellular location">
    <subcellularLocation>
        <location evidence="4">Cell membrane</location>
    </subcellularLocation>
    <subcellularLocation>
        <location evidence="1">Membrane</location>
        <topology evidence="1">Multi-pass membrane protein</topology>
    </subcellularLocation>
</comment>
<evidence type="ECO:0000256" key="2">
    <source>
        <dbReference type="ARBA" id="ARBA00005278"/>
    </source>
</evidence>
<accession>A0ABU6NZQ0</accession>
<gene>
    <name evidence="6" type="ORF">P9271_14425</name>
</gene>
<evidence type="ECO:0000256" key="4">
    <source>
        <dbReference type="PIRNR" id="PIRNR005690"/>
    </source>
</evidence>
<keyword evidence="3 4" id="KW-0472">Membrane</keyword>
<evidence type="ECO:0000313" key="7">
    <source>
        <dbReference type="Proteomes" id="UP001342826"/>
    </source>
</evidence>
<evidence type="ECO:0000313" key="6">
    <source>
        <dbReference type="EMBL" id="MED4402511.1"/>
    </source>
</evidence>
<evidence type="ECO:0000256" key="1">
    <source>
        <dbReference type="ARBA" id="ARBA00004141"/>
    </source>
</evidence>
<sequence length="500" mass="56473">MRWKMNFDFFRERNQPDHNAEQKFEINENNLHLLFDNCSDIQFQPIQFNDVDAILLFCKGMTDEKELGVKVLPEMKSFLSKNTEASLKEQHKLEQLQIKDLSIIHSKEKMIQLIFSGYGLLYFKKIGLLLSFEMSNKPKRAITETSMEVSMKGPRDNFIEDITTNMALIRKRLPTNSLRSEEVTVGKRSKTAINIVYMDDIANKEVLEKVKNKIDQINVDAIYSGQQLIELMEKKSSLFPIYDYSARPDYIVKSLITGRILLLIDGLPYAIIIPANFFLLIKSAEDSDFPFLYSSFERLIRLIGLLLAALLPGFWISVTSFHPNQLPVTLLATIIESRKGIPLSAGLEALMMLVLFELFREAGLRLPAPIGQTLSVVGGLIIGDAAIRAGLTSPSMLVVIAASSVATYTLTNQALVGALTLVRFFILIISSFLGFFGFFLSLFFVLLWIANIRVFGVPYLAIGANINIMEILKSIVHLPASKEKQRMKILNPKDKSRKDS</sequence>
<dbReference type="EMBL" id="JARTFS010000012">
    <property type="protein sequence ID" value="MED4402511.1"/>
    <property type="molecule type" value="Genomic_DNA"/>
</dbReference>
<comment type="caution">
    <text evidence="6">The sequence shown here is derived from an EMBL/GenBank/DDBJ whole genome shotgun (WGS) entry which is preliminary data.</text>
</comment>
<keyword evidence="7" id="KW-1185">Reference proteome</keyword>
<dbReference type="InterPro" id="IPR050768">
    <property type="entry name" value="UPF0353/GerABKA_families"/>
</dbReference>
<proteinExistence type="inferred from homology"/>
<dbReference type="InterPro" id="IPR004995">
    <property type="entry name" value="Spore_Ger"/>
</dbReference>
<keyword evidence="5" id="KW-0812">Transmembrane</keyword>
<evidence type="ECO:0000256" key="5">
    <source>
        <dbReference type="SAM" id="Phobius"/>
    </source>
</evidence>
<comment type="similarity">
    <text evidence="2 4">Belongs to the GerABKA family.</text>
</comment>
<dbReference type="PANTHER" id="PTHR22550:SF5">
    <property type="entry name" value="LEUCINE ZIPPER PROTEIN 4"/>
    <property type="match status" value="1"/>
</dbReference>
<dbReference type="GeneID" id="301141949"/>
<feature type="transmembrane region" description="Helical" evidence="5">
    <location>
        <begin position="260"/>
        <end position="281"/>
    </location>
</feature>
<dbReference type="Pfam" id="PF03323">
    <property type="entry name" value="GerA"/>
    <property type="match status" value="1"/>
</dbReference>
<reference evidence="6 7" key="1">
    <citation type="submission" date="2023-03" db="EMBL/GenBank/DDBJ databases">
        <title>Bacillus Genome Sequencing.</title>
        <authorList>
            <person name="Dunlap C."/>
        </authorList>
    </citation>
    <scope>NUCLEOTIDE SEQUENCE [LARGE SCALE GENOMIC DNA]</scope>
    <source>
        <strain evidence="6 7">NRS-1717</strain>
    </source>
</reference>
<dbReference type="RefSeq" id="WP_066231847.1">
    <property type="nucleotide sequence ID" value="NZ_JARTFQ010000005.1"/>
</dbReference>
<keyword evidence="5" id="KW-1133">Transmembrane helix</keyword>
<dbReference type="Proteomes" id="UP001342826">
    <property type="component" value="Unassembled WGS sequence"/>
</dbReference>
<dbReference type="PANTHER" id="PTHR22550">
    <property type="entry name" value="SPORE GERMINATION PROTEIN"/>
    <property type="match status" value="1"/>
</dbReference>
<feature type="transmembrane region" description="Helical" evidence="5">
    <location>
        <begin position="302"/>
        <end position="321"/>
    </location>
</feature>
<organism evidence="6 7">
    <name type="scientific">Metabacillus fastidiosus</name>
    <dbReference type="NCBI Taxonomy" id="1458"/>
    <lineage>
        <taxon>Bacteria</taxon>
        <taxon>Bacillati</taxon>
        <taxon>Bacillota</taxon>
        <taxon>Bacilli</taxon>
        <taxon>Bacillales</taxon>
        <taxon>Bacillaceae</taxon>
        <taxon>Metabacillus</taxon>
    </lineage>
</organism>
<feature type="transmembrane region" description="Helical" evidence="5">
    <location>
        <begin position="422"/>
        <end position="450"/>
    </location>
</feature>
<dbReference type="PIRSF" id="PIRSF005690">
    <property type="entry name" value="GerBA"/>
    <property type="match status" value="1"/>
</dbReference>
<feature type="transmembrane region" description="Helical" evidence="5">
    <location>
        <begin position="393"/>
        <end position="410"/>
    </location>
</feature>
<name>A0ABU6NZQ0_9BACI</name>
<evidence type="ECO:0000256" key="3">
    <source>
        <dbReference type="ARBA" id="ARBA00023136"/>
    </source>
</evidence>
<protein>
    <submittedName>
        <fullName evidence="6">Spore germination protein</fullName>
    </submittedName>
</protein>